<dbReference type="EMBL" id="CAJOBF010013768">
    <property type="protein sequence ID" value="CAF4333085.1"/>
    <property type="molecule type" value="Genomic_DNA"/>
</dbReference>
<accession>A0A820K213</accession>
<feature type="non-terminal residue" evidence="2">
    <location>
        <position position="1"/>
    </location>
</feature>
<dbReference type="Proteomes" id="UP000663887">
    <property type="component" value="Unassembled WGS sequence"/>
</dbReference>
<reference evidence="2" key="1">
    <citation type="submission" date="2021-02" db="EMBL/GenBank/DDBJ databases">
        <authorList>
            <person name="Nowell W R."/>
        </authorList>
    </citation>
    <scope>NUCLEOTIDE SEQUENCE</scope>
</reference>
<name>A0A820K213_9BILA</name>
<proteinExistence type="predicted"/>
<protein>
    <submittedName>
        <fullName evidence="2">Uncharacterized protein</fullName>
    </submittedName>
</protein>
<evidence type="ECO:0000313" key="2">
    <source>
        <dbReference type="EMBL" id="CAF4333085.1"/>
    </source>
</evidence>
<evidence type="ECO:0000313" key="1">
    <source>
        <dbReference type="EMBL" id="CAF2210878.1"/>
    </source>
</evidence>
<dbReference type="AlphaFoldDB" id="A0A820K213"/>
<evidence type="ECO:0000313" key="3">
    <source>
        <dbReference type="Proteomes" id="UP000663842"/>
    </source>
</evidence>
<comment type="caution">
    <text evidence="2">The sequence shown here is derived from an EMBL/GenBank/DDBJ whole genome shotgun (WGS) entry which is preliminary data.</text>
</comment>
<dbReference type="EMBL" id="CAJNRG010016827">
    <property type="protein sequence ID" value="CAF2210878.1"/>
    <property type="molecule type" value="Genomic_DNA"/>
</dbReference>
<organism evidence="2 3">
    <name type="scientific">Rotaria magnacalcarata</name>
    <dbReference type="NCBI Taxonomy" id="392030"/>
    <lineage>
        <taxon>Eukaryota</taxon>
        <taxon>Metazoa</taxon>
        <taxon>Spiralia</taxon>
        <taxon>Gnathifera</taxon>
        <taxon>Rotifera</taxon>
        <taxon>Eurotatoria</taxon>
        <taxon>Bdelloidea</taxon>
        <taxon>Philodinida</taxon>
        <taxon>Philodinidae</taxon>
        <taxon>Rotaria</taxon>
    </lineage>
</organism>
<sequence>RSLRVPTQELVKNEKLRVLSSASNDGLSVLDLFCYSAFIRTSSEPSIQSEVLLSSRTNDRDIHCPLVHRYSSSLQSFSSSCQQCSSSISLSTQSICPLQISL</sequence>
<gene>
    <name evidence="2" type="ORF">UXM345_LOCUS35109</name>
    <name evidence="1" type="ORF">XDN619_LOCUS33288</name>
</gene>
<dbReference type="Proteomes" id="UP000663842">
    <property type="component" value="Unassembled WGS sequence"/>
</dbReference>